<reference evidence="1" key="1">
    <citation type="journal article" date="2015" name="Nature">
        <title>Complex archaea that bridge the gap between prokaryotes and eukaryotes.</title>
        <authorList>
            <person name="Spang A."/>
            <person name="Saw J.H."/>
            <person name="Jorgensen S.L."/>
            <person name="Zaremba-Niedzwiedzka K."/>
            <person name="Martijn J."/>
            <person name="Lind A.E."/>
            <person name="van Eijk R."/>
            <person name="Schleper C."/>
            <person name="Guy L."/>
            <person name="Ettema T.J."/>
        </authorList>
    </citation>
    <scope>NUCLEOTIDE SEQUENCE</scope>
</reference>
<protein>
    <submittedName>
        <fullName evidence="1">Uncharacterized protein</fullName>
    </submittedName>
</protein>
<name>A0A0F9HBG7_9ZZZZ</name>
<dbReference type="EMBL" id="LAZR01015567">
    <property type="protein sequence ID" value="KKM08360.1"/>
    <property type="molecule type" value="Genomic_DNA"/>
</dbReference>
<proteinExistence type="predicted"/>
<evidence type="ECO:0000313" key="1">
    <source>
        <dbReference type="EMBL" id="KKM08360.1"/>
    </source>
</evidence>
<sequence>MKNIARILHLLACEEKHGDMPGVIVDECNWYLEEQMETCWEEQEHEKWLSEAEVFLAFFEDNEEKAHRTLTSLMDICSKISFLMKNCVGMETLILKIIKKTLVSS</sequence>
<gene>
    <name evidence="1" type="ORF">LCGC14_1724530</name>
</gene>
<dbReference type="AlphaFoldDB" id="A0A0F9HBG7"/>
<organism evidence="1">
    <name type="scientific">marine sediment metagenome</name>
    <dbReference type="NCBI Taxonomy" id="412755"/>
    <lineage>
        <taxon>unclassified sequences</taxon>
        <taxon>metagenomes</taxon>
        <taxon>ecological metagenomes</taxon>
    </lineage>
</organism>
<comment type="caution">
    <text evidence="1">The sequence shown here is derived from an EMBL/GenBank/DDBJ whole genome shotgun (WGS) entry which is preliminary data.</text>
</comment>
<accession>A0A0F9HBG7</accession>